<dbReference type="AlphaFoldDB" id="A0AAF0C282"/>
<evidence type="ECO:0000256" key="3">
    <source>
        <dbReference type="ARBA" id="ARBA00023015"/>
    </source>
</evidence>
<dbReference type="KEGG" id="tact:SG35_019695"/>
<dbReference type="GO" id="GO:0000976">
    <property type="term" value="F:transcription cis-regulatory region binding"/>
    <property type="evidence" value="ECO:0007669"/>
    <property type="project" value="TreeGrafter"/>
</dbReference>
<reference evidence="8 9" key="2">
    <citation type="journal article" date="2022" name="Mar. Drugs">
        <title>Bioassay-Guided Fractionation Leads to the Detection of Cholic Acid Generated by the Rare Thalassomonas sp.</title>
        <authorList>
            <person name="Pheiffer F."/>
            <person name="Schneider Y.K."/>
            <person name="Hansen E.H."/>
            <person name="Andersen J.H."/>
            <person name="Isaksson J."/>
            <person name="Busche T."/>
            <person name="R C."/>
            <person name="Kalinowski J."/>
            <person name="Zyl L.V."/>
            <person name="Trindade M."/>
        </authorList>
    </citation>
    <scope>NUCLEOTIDE SEQUENCE [LARGE SCALE GENOMIC DNA]</scope>
    <source>
        <strain evidence="8 9">A5K-106</strain>
    </source>
</reference>
<keyword evidence="2" id="KW-0902">Two-component regulatory system</keyword>
<keyword evidence="3" id="KW-0805">Transcription regulation</keyword>
<dbReference type="GO" id="GO:0000156">
    <property type="term" value="F:phosphorelay response regulator activity"/>
    <property type="evidence" value="ECO:0007669"/>
    <property type="project" value="TreeGrafter"/>
</dbReference>
<dbReference type="SMART" id="SM00448">
    <property type="entry name" value="REC"/>
    <property type="match status" value="1"/>
</dbReference>
<evidence type="ECO:0000313" key="9">
    <source>
        <dbReference type="Proteomes" id="UP000032568"/>
    </source>
</evidence>
<evidence type="ECO:0000259" key="7">
    <source>
        <dbReference type="PROSITE" id="PS50110"/>
    </source>
</evidence>
<dbReference type="PANTHER" id="PTHR48111">
    <property type="entry name" value="REGULATOR OF RPOS"/>
    <property type="match status" value="1"/>
</dbReference>
<dbReference type="Pfam" id="PF00072">
    <property type="entry name" value="Response_reg"/>
    <property type="match status" value="1"/>
</dbReference>
<evidence type="ECO:0000256" key="2">
    <source>
        <dbReference type="ARBA" id="ARBA00023012"/>
    </source>
</evidence>
<feature type="modified residue" description="4-aspartylphosphate" evidence="6">
    <location>
        <position position="52"/>
    </location>
</feature>
<evidence type="ECO:0000256" key="1">
    <source>
        <dbReference type="ARBA" id="ARBA00022553"/>
    </source>
</evidence>
<evidence type="ECO:0000313" key="8">
    <source>
        <dbReference type="EMBL" id="WDD97525.1"/>
    </source>
</evidence>
<dbReference type="InterPro" id="IPR001789">
    <property type="entry name" value="Sig_transdc_resp-reg_receiver"/>
</dbReference>
<dbReference type="GO" id="GO:0006355">
    <property type="term" value="P:regulation of DNA-templated transcription"/>
    <property type="evidence" value="ECO:0007669"/>
    <property type="project" value="TreeGrafter"/>
</dbReference>
<keyword evidence="4" id="KW-0238">DNA-binding</keyword>
<dbReference type="PROSITE" id="PS50110">
    <property type="entry name" value="RESPONSE_REGULATORY"/>
    <property type="match status" value="1"/>
</dbReference>
<keyword evidence="1 6" id="KW-0597">Phosphoprotein</keyword>
<sequence length="121" mass="13634">MQKIMLVEDNREISGPLINLLTMKGFVTSLCECGELAVSEIKQFQPDLLLLDIKLPGVDGFEICQKVRQFSQIPVIFMSAVVSTEMHIKAFKLGADDFLDKPFCMSELLLRINAVLKRSQD</sequence>
<organism evidence="8 9">
    <name type="scientific">Thalassomonas actiniarum</name>
    <dbReference type="NCBI Taxonomy" id="485447"/>
    <lineage>
        <taxon>Bacteria</taxon>
        <taxon>Pseudomonadati</taxon>
        <taxon>Pseudomonadota</taxon>
        <taxon>Gammaproteobacteria</taxon>
        <taxon>Alteromonadales</taxon>
        <taxon>Colwelliaceae</taxon>
        <taxon>Thalassomonas</taxon>
    </lineage>
</organism>
<dbReference type="SUPFAM" id="SSF52172">
    <property type="entry name" value="CheY-like"/>
    <property type="match status" value="1"/>
</dbReference>
<accession>A0AAF0C282</accession>
<dbReference type="InterPro" id="IPR011006">
    <property type="entry name" value="CheY-like_superfamily"/>
</dbReference>
<dbReference type="Proteomes" id="UP000032568">
    <property type="component" value="Chromosome"/>
</dbReference>
<reference evidence="8 9" key="1">
    <citation type="journal article" date="2015" name="Genome Announc.">
        <title>Draft Genome Sequences of Marine Isolates of Thalassomonas viridans and Thalassomonas actiniarum.</title>
        <authorList>
            <person name="Olonade I."/>
            <person name="van Zyl L.J."/>
            <person name="Trindade M."/>
        </authorList>
    </citation>
    <scope>NUCLEOTIDE SEQUENCE [LARGE SCALE GENOMIC DNA]</scope>
    <source>
        <strain evidence="8 9">A5K-106</strain>
    </source>
</reference>
<dbReference type="GO" id="GO:0032993">
    <property type="term" value="C:protein-DNA complex"/>
    <property type="evidence" value="ECO:0007669"/>
    <property type="project" value="TreeGrafter"/>
</dbReference>
<keyword evidence="9" id="KW-1185">Reference proteome</keyword>
<feature type="domain" description="Response regulatory" evidence="7">
    <location>
        <begin position="3"/>
        <end position="116"/>
    </location>
</feature>
<protein>
    <submittedName>
        <fullName evidence="8">Response regulator transcription factor</fullName>
    </submittedName>
</protein>
<evidence type="ECO:0000256" key="4">
    <source>
        <dbReference type="ARBA" id="ARBA00023125"/>
    </source>
</evidence>
<dbReference type="EMBL" id="CP059735">
    <property type="protein sequence ID" value="WDD97525.1"/>
    <property type="molecule type" value="Genomic_DNA"/>
</dbReference>
<evidence type="ECO:0000256" key="6">
    <source>
        <dbReference type="PROSITE-ProRule" id="PRU00169"/>
    </source>
</evidence>
<dbReference type="Gene3D" id="3.40.50.2300">
    <property type="match status" value="1"/>
</dbReference>
<dbReference type="GO" id="GO:0005829">
    <property type="term" value="C:cytosol"/>
    <property type="evidence" value="ECO:0007669"/>
    <property type="project" value="TreeGrafter"/>
</dbReference>
<keyword evidence="5" id="KW-0804">Transcription</keyword>
<gene>
    <name evidence="8" type="ORF">SG35_019695</name>
</gene>
<evidence type="ECO:0000256" key="5">
    <source>
        <dbReference type="ARBA" id="ARBA00023163"/>
    </source>
</evidence>
<dbReference type="InterPro" id="IPR039420">
    <property type="entry name" value="WalR-like"/>
</dbReference>
<dbReference type="PANTHER" id="PTHR48111:SF1">
    <property type="entry name" value="TWO-COMPONENT RESPONSE REGULATOR ORR33"/>
    <property type="match status" value="1"/>
</dbReference>
<name>A0AAF0C282_9GAMM</name>
<proteinExistence type="predicted"/>
<dbReference type="RefSeq" id="WP_053042919.1">
    <property type="nucleotide sequence ID" value="NZ_CP059735.1"/>
</dbReference>